<sequence length="248" mass="27601">MDYTGSNYKPVPETDVVKEWFAHITVDSSSEKILYWAPEATLRCTVRLSLVCRGDHVIRAPLNTAKSSWLLISTLQNILKMEFCPKVVLLHTLDVLSRILCKIPCSSLCQVADLVSHCLRFIGTQTHCPLDFNPISSLTALGSQWKRFPFGPVATELAGYQPQQQTSPQEPSVCAEQHGFPTEPSSSCKSFSNTQLPEPSQHPRSELDVVQLWCPHHTSSPCPSSDVTVSHYNPRCHRSGVLALCSRQ</sequence>
<accession>A0A8V0XMF2</accession>
<reference evidence="2" key="3">
    <citation type="submission" date="2025-09" db="UniProtKB">
        <authorList>
            <consortium name="Ensembl"/>
        </authorList>
    </citation>
    <scope>IDENTIFICATION</scope>
    <source>
        <strain evidence="2">broiler</strain>
    </source>
</reference>
<protein>
    <submittedName>
        <fullName evidence="2">Uncharacterized protein</fullName>
    </submittedName>
</protein>
<dbReference type="Ensembl" id="ENSGALT00010009131.1">
    <property type="protein sequence ID" value="ENSGALP00010005399.1"/>
    <property type="gene ID" value="ENSGALG00010003947.1"/>
</dbReference>
<reference evidence="2" key="2">
    <citation type="submission" date="2025-08" db="UniProtKB">
        <authorList>
            <consortium name="Ensembl"/>
        </authorList>
    </citation>
    <scope>IDENTIFICATION</scope>
    <source>
        <strain evidence="2">broiler</strain>
    </source>
</reference>
<feature type="compositionally biased region" description="Low complexity" evidence="1">
    <location>
        <begin position="161"/>
        <end position="172"/>
    </location>
</feature>
<reference evidence="2" key="1">
    <citation type="submission" date="2020-11" db="EMBL/GenBank/DDBJ databases">
        <title>Gallus gallus (Chicken) genome, bGalGal1, GRCg7b, maternal haplotype autosomes + Z &amp; W.</title>
        <authorList>
            <person name="Warren W."/>
            <person name="Formenti G."/>
            <person name="Fedrigo O."/>
            <person name="Haase B."/>
            <person name="Mountcastle J."/>
            <person name="Balacco J."/>
            <person name="Tracey A."/>
            <person name="Schneider V."/>
            <person name="Okimoto R."/>
            <person name="Cheng H."/>
            <person name="Hawken R."/>
            <person name="Howe K."/>
            <person name="Jarvis E.D."/>
        </authorList>
    </citation>
    <scope>NUCLEOTIDE SEQUENCE [LARGE SCALE GENOMIC DNA]</scope>
    <source>
        <strain evidence="2">Broiler</strain>
    </source>
</reference>
<evidence type="ECO:0000313" key="2">
    <source>
        <dbReference type="Ensembl" id="ENSGALP00010005399.1"/>
    </source>
</evidence>
<keyword evidence="3" id="KW-1185">Reference proteome</keyword>
<name>A0A8V0XMF2_CHICK</name>
<feature type="compositionally biased region" description="Polar residues" evidence="1">
    <location>
        <begin position="183"/>
        <end position="198"/>
    </location>
</feature>
<evidence type="ECO:0000313" key="3">
    <source>
        <dbReference type="Proteomes" id="UP000000539"/>
    </source>
</evidence>
<dbReference type="AlphaFoldDB" id="A0A8V0XMF2"/>
<proteinExistence type="predicted"/>
<evidence type="ECO:0000256" key="1">
    <source>
        <dbReference type="SAM" id="MobiDB-lite"/>
    </source>
</evidence>
<feature type="region of interest" description="Disordered" evidence="1">
    <location>
        <begin position="160"/>
        <end position="202"/>
    </location>
</feature>
<dbReference type="Proteomes" id="UP000000539">
    <property type="component" value="Chromosome 3"/>
</dbReference>
<organism evidence="2 3">
    <name type="scientific">Gallus gallus</name>
    <name type="common">Chicken</name>
    <dbReference type="NCBI Taxonomy" id="9031"/>
    <lineage>
        <taxon>Eukaryota</taxon>
        <taxon>Metazoa</taxon>
        <taxon>Chordata</taxon>
        <taxon>Craniata</taxon>
        <taxon>Vertebrata</taxon>
        <taxon>Euteleostomi</taxon>
        <taxon>Archelosauria</taxon>
        <taxon>Archosauria</taxon>
        <taxon>Dinosauria</taxon>
        <taxon>Saurischia</taxon>
        <taxon>Theropoda</taxon>
        <taxon>Coelurosauria</taxon>
        <taxon>Aves</taxon>
        <taxon>Neognathae</taxon>
        <taxon>Galloanserae</taxon>
        <taxon>Galliformes</taxon>
        <taxon>Phasianidae</taxon>
        <taxon>Phasianinae</taxon>
        <taxon>Gallus</taxon>
    </lineage>
</organism>